<reference evidence="1 2" key="1">
    <citation type="submission" date="2020-03" db="EMBL/GenBank/DDBJ databases">
        <title>Sequencing the genomes of 1000 actinobacteria strains.</title>
        <authorList>
            <person name="Klenk H.-P."/>
        </authorList>
    </citation>
    <scope>NUCLEOTIDE SEQUENCE [LARGE SCALE GENOMIC DNA]</scope>
    <source>
        <strain evidence="1 2">DSM 45490</strain>
    </source>
</reference>
<name>A0A7X5VKW2_9ACTN</name>
<evidence type="ECO:0000313" key="1">
    <source>
        <dbReference type="EMBL" id="NIK62302.1"/>
    </source>
</evidence>
<gene>
    <name evidence="1" type="ORF">BJY22_008019</name>
</gene>
<dbReference type="Proteomes" id="UP000555407">
    <property type="component" value="Unassembled WGS sequence"/>
</dbReference>
<keyword evidence="2" id="KW-1185">Reference proteome</keyword>
<dbReference type="EMBL" id="JAASRO010000001">
    <property type="protein sequence ID" value="NIK62302.1"/>
    <property type="molecule type" value="Genomic_DNA"/>
</dbReference>
<proteinExistence type="predicted"/>
<dbReference type="AlphaFoldDB" id="A0A7X5VKW2"/>
<protein>
    <submittedName>
        <fullName evidence="1">Uncharacterized protein</fullName>
    </submittedName>
</protein>
<comment type="caution">
    <text evidence="1">The sequence shown here is derived from an EMBL/GenBank/DDBJ whole genome shotgun (WGS) entry which is preliminary data.</text>
</comment>
<accession>A0A7X5VKW2</accession>
<evidence type="ECO:0000313" key="2">
    <source>
        <dbReference type="Proteomes" id="UP000555407"/>
    </source>
</evidence>
<sequence length="46" mass="5718">MRVDEAEILDRYRILALEWAGAKHDPRKANRLFRIHHRFYKEIREP</sequence>
<organism evidence="1 2">
    <name type="scientific">Kribbella shirazensis</name>
    <dbReference type="NCBI Taxonomy" id="1105143"/>
    <lineage>
        <taxon>Bacteria</taxon>
        <taxon>Bacillati</taxon>
        <taxon>Actinomycetota</taxon>
        <taxon>Actinomycetes</taxon>
        <taxon>Propionibacteriales</taxon>
        <taxon>Kribbellaceae</taxon>
        <taxon>Kribbella</taxon>
    </lineage>
</organism>